<dbReference type="AlphaFoldDB" id="A0A3N1UXP4"/>
<dbReference type="SUPFAM" id="SSF53756">
    <property type="entry name" value="UDP-Glycosyltransferase/glycogen phosphorylase"/>
    <property type="match status" value="1"/>
</dbReference>
<dbReference type="PANTHER" id="PTHR45825:SF11">
    <property type="entry name" value="ALPHA AMYLASE DOMAIN-CONTAINING PROTEIN"/>
    <property type="match status" value="1"/>
</dbReference>
<comment type="caution">
    <text evidence="11">The sequence shown here is derived from an EMBL/GenBank/DDBJ whole genome shotgun (WGS) entry which is preliminary data.</text>
</comment>
<evidence type="ECO:0000256" key="2">
    <source>
        <dbReference type="ARBA" id="ARBA00002764"/>
    </source>
</evidence>
<dbReference type="Proteomes" id="UP000276223">
    <property type="component" value="Unassembled WGS sequence"/>
</dbReference>
<dbReference type="RefSeq" id="WP_123289824.1">
    <property type="nucleotide sequence ID" value="NZ_RJVA01000011.1"/>
</dbReference>
<keyword evidence="6 8" id="KW-0808">Transferase</keyword>
<dbReference type="OrthoDB" id="9808590at2"/>
<dbReference type="GO" id="GO:0004373">
    <property type="term" value="F:alpha-1,4-glucan glucosyltransferase (UDP-glucose donor) activity"/>
    <property type="evidence" value="ECO:0007669"/>
    <property type="project" value="InterPro"/>
</dbReference>
<dbReference type="CDD" id="cd03791">
    <property type="entry name" value="GT5_Glycogen_synthase_DULL1-like"/>
    <property type="match status" value="1"/>
</dbReference>
<evidence type="ECO:0000256" key="5">
    <source>
        <dbReference type="ARBA" id="ARBA00022676"/>
    </source>
</evidence>
<evidence type="ECO:0000313" key="11">
    <source>
        <dbReference type="EMBL" id="ROQ93307.1"/>
    </source>
</evidence>
<evidence type="ECO:0000256" key="6">
    <source>
        <dbReference type="ARBA" id="ARBA00022679"/>
    </source>
</evidence>
<evidence type="ECO:0000259" key="10">
    <source>
        <dbReference type="Pfam" id="PF08323"/>
    </source>
</evidence>
<evidence type="ECO:0000256" key="4">
    <source>
        <dbReference type="ARBA" id="ARBA00010281"/>
    </source>
</evidence>
<dbReference type="PANTHER" id="PTHR45825">
    <property type="entry name" value="GRANULE-BOUND STARCH SYNTHASE 1, CHLOROPLASTIC/AMYLOPLASTIC"/>
    <property type="match status" value="1"/>
</dbReference>
<keyword evidence="7 8" id="KW-0320">Glycogen biosynthesis</keyword>
<dbReference type="HAMAP" id="MF_00484">
    <property type="entry name" value="Glycogen_synth"/>
    <property type="match status" value="1"/>
</dbReference>
<dbReference type="Gene3D" id="3.40.50.2000">
    <property type="entry name" value="Glycogen Phosphorylase B"/>
    <property type="match status" value="2"/>
</dbReference>
<dbReference type="InterPro" id="IPR011835">
    <property type="entry name" value="GS/SS"/>
</dbReference>
<evidence type="ECO:0000256" key="7">
    <source>
        <dbReference type="ARBA" id="ARBA00023056"/>
    </source>
</evidence>
<feature type="domain" description="Glycosyl transferase family 1" evidence="9">
    <location>
        <begin position="300"/>
        <end position="457"/>
    </location>
</feature>
<comment type="similarity">
    <text evidence="4 8">Belongs to the glycosyltransferase 1 family. Bacterial/plant glycogen synthase subfamily.</text>
</comment>
<dbReference type="InterPro" id="IPR001296">
    <property type="entry name" value="Glyco_trans_1"/>
</dbReference>
<evidence type="ECO:0000256" key="3">
    <source>
        <dbReference type="ARBA" id="ARBA00004964"/>
    </source>
</evidence>
<sequence length="486" mass="55464">MSLKILFCASEAIPFAKTGGLADVAASLPEALSAQGCDVRLFLPLYPSVERTPDALKVVAEWIPISVGVHTYHVHFWQWLGPSPYPVYFMEKDEFFHRPHLYVHPLRGDYEDNAERFITFSRSLYALCKHLDWIPHIVHLHDWQTACAAAYHYFHWRYDAAFSRVRTLLTIHNLAHQGLFPESYFGLTGLPLEAYTIEGMEFFGQCNFLKAGIAYSDRISTVSPKYAREILDPKQGFGLDGLLRRRRNDLIGILNGIDTTRWNPSHDPYIPAPFDAEQLDGKRVCKEKVLEELEFPASVRQDPLCVVVSRLVHQKGIDLILEALDDMMELSVCLAVLGTGDPHLERLLLQAQSRHSDRIRVVLDFDEALAHRLEAGADIFLMPSRYEPCGLNQMYSMRYGTIPIVTATGGLDDSVVDAAQNPQMGTGFKFYEHTKEAFLEALKAALEAYRDSETWRRLRQRAMREDFSWPRAARSYMALYEEMLGD</sequence>
<evidence type="ECO:0000313" key="12">
    <source>
        <dbReference type="Proteomes" id="UP000276223"/>
    </source>
</evidence>
<dbReference type="EC" id="2.4.1.21" evidence="8"/>
<keyword evidence="12" id="KW-1185">Reference proteome</keyword>
<keyword evidence="5 8" id="KW-0328">Glycosyltransferase</keyword>
<evidence type="ECO:0000256" key="8">
    <source>
        <dbReference type="HAMAP-Rule" id="MF_00484"/>
    </source>
</evidence>
<reference evidence="11 12" key="1">
    <citation type="submission" date="2018-11" db="EMBL/GenBank/DDBJ databases">
        <title>Genomic Encyclopedia of Type Strains, Phase IV (KMG-IV): sequencing the most valuable type-strain genomes for metagenomic binning, comparative biology and taxonomic classification.</title>
        <authorList>
            <person name="Goeker M."/>
        </authorList>
    </citation>
    <scope>NUCLEOTIDE SEQUENCE [LARGE SCALE GENOMIC DNA]</scope>
    <source>
        <strain evidence="11 12">DSM 22027</strain>
    </source>
</reference>
<dbReference type="InterPro" id="IPR013534">
    <property type="entry name" value="Starch_synth_cat_dom"/>
</dbReference>
<accession>A0A3N1UXP4</accession>
<dbReference type="Pfam" id="PF08323">
    <property type="entry name" value="Glyco_transf_5"/>
    <property type="match status" value="1"/>
</dbReference>
<dbReference type="GO" id="GO:0005978">
    <property type="term" value="P:glycogen biosynthetic process"/>
    <property type="evidence" value="ECO:0007669"/>
    <property type="project" value="UniProtKB-UniRule"/>
</dbReference>
<comment type="catalytic activity">
    <reaction evidence="1 8">
        <text>[(1-&gt;4)-alpha-D-glucosyl](n) + ADP-alpha-D-glucose = [(1-&gt;4)-alpha-D-glucosyl](n+1) + ADP + H(+)</text>
        <dbReference type="Rhea" id="RHEA:18189"/>
        <dbReference type="Rhea" id="RHEA-COMP:9584"/>
        <dbReference type="Rhea" id="RHEA-COMP:9587"/>
        <dbReference type="ChEBI" id="CHEBI:15378"/>
        <dbReference type="ChEBI" id="CHEBI:15444"/>
        <dbReference type="ChEBI" id="CHEBI:57498"/>
        <dbReference type="ChEBI" id="CHEBI:456216"/>
        <dbReference type="EC" id="2.4.1.21"/>
    </reaction>
</comment>
<evidence type="ECO:0000256" key="1">
    <source>
        <dbReference type="ARBA" id="ARBA00001478"/>
    </source>
</evidence>
<feature type="binding site" evidence="8">
    <location>
        <position position="17"/>
    </location>
    <ligand>
        <name>ADP-alpha-D-glucose</name>
        <dbReference type="ChEBI" id="CHEBI:57498"/>
    </ligand>
</feature>
<organism evidence="11 12">
    <name type="scientific">Desulfosoma caldarium</name>
    <dbReference type="NCBI Taxonomy" id="610254"/>
    <lineage>
        <taxon>Bacteria</taxon>
        <taxon>Pseudomonadati</taxon>
        <taxon>Thermodesulfobacteriota</taxon>
        <taxon>Syntrophobacteria</taxon>
        <taxon>Syntrophobacterales</taxon>
        <taxon>Syntrophobacteraceae</taxon>
        <taxon>Desulfosoma</taxon>
    </lineage>
</organism>
<dbReference type="GO" id="GO:0009011">
    <property type="term" value="F:alpha-1,4-glucan glucosyltransferase (ADP-glucose donor) activity"/>
    <property type="evidence" value="ECO:0007669"/>
    <property type="project" value="UniProtKB-UniRule"/>
</dbReference>
<dbReference type="UniPathway" id="UPA00164"/>
<dbReference type="Pfam" id="PF00534">
    <property type="entry name" value="Glycos_transf_1"/>
    <property type="match status" value="1"/>
</dbReference>
<protein>
    <recommendedName>
        <fullName evidence="8">Glycogen synthase</fullName>
        <ecNumber evidence="8">2.4.1.21</ecNumber>
    </recommendedName>
    <alternativeName>
        <fullName evidence="8">Starch [bacterial glycogen] synthase</fullName>
    </alternativeName>
</protein>
<name>A0A3N1UXP4_9BACT</name>
<proteinExistence type="inferred from homology"/>
<gene>
    <name evidence="8" type="primary">glgA</name>
    <name evidence="11" type="ORF">EDC27_1321</name>
</gene>
<feature type="domain" description="Starch synthase catalytic" evidence="10">
    <location>
        <begin position="4"/>
        <end position="244"/>
    </location>
</feature>
<evidence type="ECO:0000259" key="9">
    <source>
        <dbReference type="Pfam" id="PF00534"/>
    </source>
</evidence>
<dbReference type="NCBIfam" id="NF001899">
    <property type="entry name" value="PRK00654.1-2"/>
    <property type="match status" value="1"/>
</dbReference>
<comment type="pathway">
    <text evidence="3 8">Glycan biosynthesis; glycogen biosynthesis.</text>
</comment>
<dbReference type="NCBIfam" id="TIGR02095">
    <property type="entry name" value="glgA"/>
    <property type="match status" value="1"/>
</dbReference>
<comment type="function">
    <text evidence="2 8">Synthesizes alpha-1,4-glucan chains using ADP-glucose.</text>
</comment>
<dbReference type="EMBL" id="RJVA01000011">
    <property type="protein sequence ID" value="ROQ93307.1"/>
    <property type="molecule type" value="Genomic_DNA"/>
</dbReference>